<evidence type="ECO:0000313" key="2">
    <source>
        <dbReference type="Proteomes" id="UP001227101"/>
    </source>
</evidence>
<evidence type="ECO:0000313" key="1">
    <source>
        <dbReference type="EMBL" id="WIV55391.1"/>
    </source>
</evidence>
<dbReference type="RefSeq" id="WP_285452306.1">
    <property type="nucleotide sequence ID" value="NZ_CP127173.1"/>
</dbReference>
<reference evidence="1 2" key="1">
    <citation type="submission" date="2023-06" db="EMBL/GenBank/DDBJ databases">
        <authorList>
            <person name="Oyuntsetseg B."/>
            <person name="Kim S.B."/>
        </authorList>
    </citation>
    <scope>NUCLEOTIDE SEQUENCE [LARGE SCALE GENOMIC DNA]</scope>
    <source>
        <strain evidence="1 2">2-2</strain>
    </source>
</reference>
<accession>A0ABY8XIH0</accession>
<gene>
    <name evidence="1" type="ORF">QP939_42320</name>
</gene>
<organism evidence="1 2">
    <name type="scientific">Amycolatopsis nalaikhensis</name>
    <dbReference type="NCBI Taxonomy" id="715472"/>
    <lineage>
        <taxon>Bacteria</taxon>
        <taxon>Bacillati</taxon>
        <taxon>Actinomycetota</taxon>
        <taxon>Actinomycetes</taxon>
        <taxon>Pseudonocardiales</taxon>
        <taxon>Pseudonocardiaceae</taxon>
        <taxon>Amycolatopsis</taxon>
    </lineage>
</organism>
<proteinExistence type="predicted"/>
<dbReference type="EMBL" id="CP127173">
    <property type="protein sequence ID" value="WIV55391.1"/>
    <property type="molecule type" value="Genomic_DNA"/>
</dbReference>
<name>A0ABY8XIH0_9PSEU</name>
<keyword evidence="2" id="KW-1185">Reference proteome</keyword>
<dbReference type="Proteomes" id="UP001227101">
    <property type="component" value="Chromosome"/>
</dbReference>
<protein>
    <submittedName>
        <fullName evidence="1">Uncharacterized protein</fullName>
    </submittedName>
</protein>
<sequence>MTLPVVAPETFLHPVELGWPVITVPGRVGLATVSGFCGVEVAGALATRVLDRLRATESDGPVVGIPGPPPHRVFIAEADVVADPAEFARYGGRLLHAPHRITLPPSGLPYGPAVWLVPPRPARRWLPSLSTILWALRAAEPRGTERAVPPCRLGCAF</sequence>